<organism evidence="3 4">
    <name type="scientific">Thermopolyspora flexuosa</name>
    <dbReference type="NCBI Taxonomy" id="103836"/>
    <lineage>
        <taxon>Bacteria</taxon>
        <taxon>Bacillati</taxon>
        <taxon>Actinomycetota</taxon>
        <taxon>Actinomycetes</taxon>
        <taxon>Streptosporangiales</taxon>
        <taxon>Streptosporangiaceae</taxon>
        <taxon>Thermopolyspora</taxon>
    </lineage>
</organism>
<feature type="chain" id="PRO_5021847936" description="DUF5666 domain-containing protein" evidence="2">
    <location>
        <begin position="27"/>
        <end position="161"/>
    </location>
</feature>
<dbReference type="AlphaFoldDB" id="A0A543ITC9"/>
<evidence type="ECO:0000313" key="4">
    <source>
        <dbReference type="Proteomes" id="UP000319213"/>
    </source>
</evidence>
<feature type="signal peptide" evidence="2">
    <location>
        <begin position="1"/>
        <end position="26"/>
    </location>
</feature>
<dbReference type="OrthoDB" id="3213134at2"/>
<sequence length="161" mass="15763">MKRRRVVIAGLALAVLTVLGGAAAHAAGRTPAEATETAAAQVEVRPGAGAEPVAVAHEDGGTDVAGGGTARTTGSGRECPAPGAGGRSVESLEVRDGKIYHNGKEVGRVHGDGTAPLTVSVEDGEIRVGKDTEPPAGATVTRGTGRGNGVGGPAVACAKTR</sequence>
<name>A0A543ITC9_9ACTN</name>
<comment type="caution">
    <text evidence="3">The sequence shown here is derived from an EMBL/GenBank/DDBJ whole genome shotgun (WGS) entry which is preliminary data.</text>
</comment>
<evidence type="ECO:0008006" key="5">
    <source>
        <dbReference type="Google" id="ProtNLM"/>
    </source>
</evidence>
<dbReference type="RefSeq" id="WP_142258091.1">
    <property type="nucleotide sequence ID" value="NZ_BMPV01000004.1"/>
</dbReference>
<reference evidence="3 4" key="1">
    <citation type="submission" date="2019-06" db="EMBL/GenBank/DDBJ databases">
        <title>Sequencing the genomes of 1000 actinobacteria strains.</title>
        <authorList>
            <person name="Klenk H.-P."/>
        </authorList>
    </citation>
    <scope>NUCLEOTIDE SEQUENCE [LARGE SCALE GENOMIC DNA]</scope>
    <source>
        <strain evidence="3 4">DSM 43186</strain>
    </source>
</reference>
<evidence type="ECO:0000256" key="1">
    <source>
        <dbReference type="SAM" id="MobiDB-lite"/>
    </source>
</evidence>
<feature type="region of interest" description="Disordered" evidence="1">
    <location>
        <begin position="58"/>
        <end position="89"/>
    </location>
</feature>
<proteinExistence type="predicted"/>
<accession>A0A543ITC9</accession>
<dbReference type="EMBL" id="VFPQ01000001">
    <property type="protein sequence ID" value="TQM73830.1"/>
    <property type="molecule type" value="Genomic_DNA"/>
</dbReference>
<feature type="region of interest" description="Disordered" evidence="1">
    <location>
        <begin position="128"/>
        <end position="161"/>
    </location>
</feature>
<feature type="compositionally biased region" description="Low complexity" evidence="1">
    <location>
        <begin position="134"/>
        <end position="143"/>
    </location>
</feature>
<keyword evidence="4" id="KW-1185">Reference proteome</keyword>
<evidence type="ECO:0000256" key="2">
    <source>
        <dbReference type="SAM" id="SignalP"/>
    </source>
</evidence>
<evidence type="ECO:0000313" key="3">
    <source>
        <dbReference type="EMBL" id="TQM73830.1"/>
    </source>
</evidence>
<gene>
    <name evidence="3" type="ORF">FHX40_0485</name>
</gene>
<keyword evidence="2" id="KW-0732">Signal</keyword>
<dbReference type="Proteomes" id="UP000319213">
    <property type="component" value="Unassembled WGS sequence"/>
</dbReference>
<protein>
    <recommendedName>
        <fullName evidence="5">DUF5666 domain-containing protein</fullName>
    </recommendedName>
</protein>